<keyword evidence="15 16" id="KW-0472">Membrane</keyword>
<keyword evidence="14" id="KW-0408">Iron</keyword>
<dbReference type="GO" id="GO:0016020">
    <property type="term" value="C:membrane"/>
    <property type="evidence" value="ECO:0007669"/>
    <property type="project" value="UniProtKB-SubCell"/>
</dbReference>
<evidence type="ECO:0000256" key="11">
    <source>
        <dbReference type="ARBA" id="ARBA00022723"/>
    </source>
</evidence>
<dbReference type="GO" id="GO:0020037">
    <property type="term" value="F:heme binding"/>
    <property type="evidence" value="ECO:0007669"/>
    <property type="project" value="InterPro"/>
</dbReference>
<evidence type="ECO:0000256" key="2">
    <source>
        <dbReference type="ARBA" id="ARBA00004050"/>
    </source>
</evidence>
<reference evidence="17" key="1">
    <citation type="submission" date="2023-04" db="EMBL/GenBank/DDBJ databases">
        <title>Complete genome sequence of Temperatibacter marinus.</title>
        <authorList>
            <person name="Rong J.-C."/>
            <person name="Yi M.-L."/>
            <person name="Zhao Q."/>
        </authorList>
    </citation>
    <scope>NUCLEOTIDE SEQUENCE</scope>
    <source>
        <strain evidence="17">NBRC 110045</strain>
    </source>
</reference>
<accession>A0AA52EG85</accession>
<dbReference type="RefSeq" id="WP_310797339.1">
    <property type="nucleotide sequence ID" value="NZ_CP123872.1"/>
</dbReference>
<dbReference type="InterPro" id="IPR034804">
    <property type="entry name" value="SQR/QFR_C/D"/>
</dbReference>
<protein>
    <recommendedName>
        <fullName evidence="6">Succinate dehydrogenase hydrophobic membrane anchor subunit</fullName>
    </recommendedName>
</protein>
<evidence type="ECO:0000256" key="4">
    <source>
        <dbReference type="ARBA" id="ARBA00005163"/>
    </source>
</evidence>
<dbReference type="NCBIfam" id="TIGR02968">
    <property type="entry name" value="succ_dehyd_anc"/>
    <property type="match status" value="1"/>
</dbReference>
<dbReference type="Gene3D" id="1.20.1300.10">
    <property type="entry name" value="Fumarate reductase/succinate dehydrogenase, transmembrane subunit"/>
    <property type="match status" value="1"/>
</dbReference>
<proteinExistence type="predicted"/>
<evidence type="ECO:0000256" key="10">
    <source>
        <dbReference type="ARBA" id="ARBA00022692"/>
    </source>
</evidence>
<evidence type="ECO:0000256" key="9">
    <source>
        <dbReference type="ARBA" id="ARBA00022617"/>
    </source>
</evidence>
<dbReference type="Pfam" id="PF01127">
    <property type="entry name" value="Sdh_cyt"/>
    <property type="match status" value="1"/>
</dbReference>
<evidence type="ECO:0000256" key="16">
    <source>
        <dbReference type="SAM" id="Phobius"/>
    </source>
</evidence>
<evidence type="ECO:0000256" key="13">
    <source>
        <dbReference type="ARBA" id="ARBA00022989"/>
    </source>
</evidence>
<keyword evidence="10 16" id="KW-0812">Transmembrane</keyword>
<keyword evidence="8" id="KW-0816">Tricarboxylic acid cycle</keyword>
<dbReference type="CDD" id="cd03495">
    <property type="entry name" value="SQR_TypeC_SdhD_like"/>
    <property type="match status" value="1"/>
</dbReference>
<dbReference type="GO" id="GO:0046872">
    <property type="term" value="F:metal ion binding"/>
    <property type="evidence" value="ECO:0007669"/>
    <property type="project" value="UniProtKB-KW"/>
</dbReference>
<evidence type="ECO:0000313" key="18">
    <source>
        <dbReference type="Proteomes" id="UP001268683"/>
    </source>
</evidence>
<feature type="transmembrane region" description="Helical" evidence="16">
    <location>
        <begin position="31"/>
        <end position="50"/>
    </location>
</feature>
<comment type="subunit">
    <text evidence="5">Part of an enzyme complex containing four subunits: a flavoprotein, an iron-sulfur protein, plus two membrane-anchoring proteins, SdhC and SdhD.</text>
</comment>
<evidence type="ECO:0000256" key="7">
    <source>
        <dbReference type="ARBA" id="ARBA00022448"/>
    </source>
</evidence>
<evidence type="ECO:0000313" key="17">
    <source>
        <dbReference type="EMBL" id="WND01511.1"/>
    </source>
</evidence>
<comment type="function">
    <text evidence="2">Membrane-anchoring subunit of succinate dehydrogenase (SDH).</text>
</comment>
<keyword evidence="9" id="KW-0349">Heme</keyword>
<keyword evidence="7" id="KW-0813">Transport</keyword>
<dbReference type="AlphaFoldDB" id="A0AA52EG85"/>
<dbReference type="KEGG" id="tmk:QGN29_08050"/>
<comment type="cofactor">
    <cofactor evidence="1">
        <name>heme</name>
        <dbReference type="ChEBI" id="CHEBI:30413"/>
    </cofactor>
</comment>
<keyword evidence="11" id="KW-0479">Metal-binding</keyword>
<gene>
    <name evidence="17" type="primary">sdhD</name>
    <name evidence="17" type="ORF">QGN29_08050</name>
</gene>
<evidence type="ECO:0000256" key="3">
    <source>
        <dbReference type="ARBA" id="ARBA00004141"/>
    </source>
</evidence>
<organism evidence="17 18">
    <name type="scientific">Temperatibacter marinus</name>
    <dbReference type="NCBI Taxonomy" id="1456591"/>
    <lineage>
        <taxon>Bacteria</taxon>
        <taxon>Pseudomonadati</taxon>
        <taxon>Pseudomonadota</taxon>
        <taxon>Alphaproteobacteria</taxon>
        <taxon>Kordiimonadales</taxon>
        <taxon>Temperatibacteraceae</taxon>
        <taxon>Temperatibacter</taxon>
    </lineage>
</organism>
<evidence type="ECO:0000256" key="12">
    <source>
        <dbReference type="ARBA" id="ARBA00022982"/>
    </source>
</evidence>
<dbReference type="Proteomes" id="UP001268683">
    <property type="component" value="Chromosome"/>
</dbReference>
<feature type="transmembrane region" description="Helical" evidence="16">
    <location>
        <begin position="56"/>
        <end position="78"/>
    </location>
</feature>
<evidence type="ECO:0000256" key="5">
    <source>
        <dbReference type="ARBA" id="ARBA00011558"/>
    </source>
</evidence>
<sequence length="127" mass="13943">MTDMKAPLAKVRGLGSAKNGTHHWWMHRVTALANIPLVIFVVISFMGNLHKGYADWVAWLQQPVAAVVMVLFVANICYHMRLGLQVLIEDYVTNKTNKVAAMMAVSFGIILMAGLGIFSILKIAFGG</sequence>
<evidence type="ECO:0000256" key="8">
    <source>
        <dbReference type="ARBA" id="ARBA00022532"/>
    </source>
</evidence>
<comment type="pathway">
    <text evidence="4">Carbohydrate metabolism; tricarboxylic acid cycle.</text>
</comment>
<keyword evidence="18" id="KW-1185">Reference proteome</keyword>
<evidence type="ECO:0000256" key="14">
    <source>
        <dbReference type="ARBA" id="ARBA00023004"/>
    </source>
</evidence>
<evidence type="ECO:0000256" key="15">
    <source>
        <dbReference type="ARBA" id="ARBA00023136"/>
    </source>
</evidence>
<dbReference type="InterPro" id="IPR000701">
    <property type="entry name" value="SuccDH_FuR_B_TM-su"/>
</dbReference>
<feature type="transmembrane region" description="Helical" evidence="16">
    <location>
        <begin position="99"/>
        <end position="125"/>
    </location>
</feature>
<keyword evidence="12" id="KW-0249">Electron transport</keyword>
<evidence type="ECO:0000256" key="6">
    <source>
        <dbReference type="ARBA" id="ARBA00019425"/>
    </source>
</evidence>
<keyword evidence="13 16" id="KW-1133">Transmembrane helix</keyword>
<dbReference type="GO" id="GO:0006099">
    <property type="term" value="P:tricarboxylic acid cycle"/>
    <property type="evidence" value="ECO:0007669"/>
    <property type="project" value="UniProtKB-KW"/>
</dbReference>
<dbReference type="EMBL" id="CP123872">
    <property type="protein sequence ID" value="WND01511.1"/>
    <property type="molecule type" value="Genomic_DNA"/>
</dbReference>
<evidence type="ECO:0000256" key="1">
    <source>
        <dbReference type="ARBA" id="ARBA00001971"/>
    </source>
</evidence>
<dbReference type="SUPFAM" id="SSF81343">
    <property type="entry name" value="Fumarate reductase respiratory complex transmembrane subunits"/>
    <property type="match status" value="1"/>
</dbReference>
<dbReference type="InterPro" id="IPR014312">
    <property type="entry name" value="Succ_DH_anchor"/>
</dbReference>
<name>A0AA52EG85_9PROT</name>
<comment type="subcellular location">
    <subcellularLocation>
        <location evidence="3">Membrane</location>
        <topology evidence="3">Multi-pass membrane protein</topology>
    </subcellularLocation>
</comment>